<dbReference type="Proteomes" id="UP001498398">
    <property type="component" value="Unassembled WGS sequence"/>
</dbReference>
<gene>
    <name evidence="2" type="ORF">VKT23_005881</name>
</gene>
<name>A0ABR1JR66_9AGAR</name>
<comment type="caution">
    <text evidence="2">The sequence shown here is derived from an EMBL/GenBank/DDBJ whole genome shotgun (WGS) entry which is preliminary data.</text>
</comment>
<sequence length="176" mass="19241">MQKLQDNFGILDATEDAEHKLSNLQMSDNDCLSEYTVKFNQYAALVPFDEPSLHFFFWKGPAPRLKGELSHLVEAASLHNLHMQVAQLDAHYWQCHSEHLQECAHSPSDSGSDHSSILSGSGLDDSDAPSGSSSVYLDISSPNSYHSNLPSNSHSSSSSEIHSNASSKVDPVPESE</sequence>
<feature type="compositionally biased region" description="Low complexity" evidence="1">
    <location>
        <begin position="104"/>
        <end position="167"/>
    </location>
</feature>
<reference evidence="2 3" key="1">
    <citation type="submission" date="2024-01" db="EMBL/GenBank/DDBJ databases">
        <title>A draft genome for the cacao thread blight pathogen Marasmiellus scandens.</title>
        <authorList>
            <person name="Baruah I.K."/>
            <person name="Leung J."/>
            <person name="Bukari Y."/>
            <person name="Amoako-Attah I."/>
            <person name="Meinhardt L.W."/>
            <person name="Bailey B.A."/>
            <person name="Cohen S.P."/>
        </authorList>
    </citation>
    <scope>NUCLEOTIDE SEQUENCE [LARGE SCALE GENOMIC DNA]</scope>
    <source>
        <strain evidence="2 3">GH-19</strain>
    </source>
</reference>
<keyword evidence="3" id="KW-1185">Reference proteome</keyword>
<evidence type="ECO:0000313" key="3">
    <source>
        <dbReference type="Proteomes" id="UP001498398"/>
    </source>
</evidence>
<evidence type="ECO:0008006" key="4">
    <source>
        <dbReference type="Google" id="ProtNLM"/>
    </source>
</evidence>
<evidence type="ECO:0000313" key="2">
    <source>
        <dbReference type="EMBL" id="KAK7464674.1"/>
    </source>
</evidence>
<evidence type="ECO:0000256" key="1">
    <source>
        <dbReference type="SAM" id="MobiDB-lite"/>
    </source>
</evidence>
<protein>
    <recommendedName>
        <fullName evidence="4">Retrotransposon gag domain-containing protein</fullName>
    </recommendedName>
</protein>
<accession>A0ABR1JR66</accession>
<dbReference type="EMBL" id="JBANRG010000007">
    <property type="protein sequence ID" value="KAK7464674.1"/>
    <property type="molecule type" value="Genomic_DNA"/>
</dbReference>
<organism evidence="2 3">
    <name type="scientific">Marasmiellus scandens</name>
    <dbReference type="NCBI Taxonomy" id="2682957"/>
    <lineage>
        <taxon>Eukaryota</taxon>
        <taxon>Fungi</taxon>
        <taxon>Dikarya</taxon>
        <taxon>Basidiomycota</taxon>
        <taxon>Agaricomycotina</taxon>
        <taxon>Agaricomycetes</taxon>
        <taxon>Agaricomycetidae</taxon>
        <taxon>Agaricales</taxon>
        <taxon>Marasmiineae</taxon>
        <taxon>Omphalotaceae</taxon>
        <taxon>Marasmiellus</taxon>
    </lineage>
</organism>
<feature type="region of interest" description="Disordered" evidence="1">
    <location>
        <begin position="103"/>
        <end position="176"/>
    </location>
</feature>
<proteinExistence type="predicted"/>